<evidence type="ECO:0000313" key="2">
    <source>
        <dbReference type="Proteomes" id="UP001606305"/>
    </source>
</evidence>
<gene>
    <name evidence="1" type="ORF">ACG00X_14975</name>
</gene>
<proteinExistence type="predicted"/>
<sequence length="42" mass="4624">MERLALTDGQLQDVAASNAQPLLAHGALLRQRFQQPHSLTRA</sequence>
<organism evidence="1 2">
    <name type="scientific">Pelomonas nitida</name>
    <dbReference type="NCBI Taxonomy" id="3299027"/>
    <lineage>
        <taxon>Bacteria</taxon>
        <taxon>Pseudomonadati</taxon>
        <taxon>Pseudomonadota</taxon>
        <taxon>Betaproteobacteria</taxon>
        <taxon>Burkholderiales</taxon>
        <taxon>Sphaerotilaceae</taxon>
        <taxon>Roseateles</taxon>
    </lineage>
</organism>
<evidence type="ECO:0000313" key="1">
    <source>
        <dbReference type="EMBL" id="MFG6458140.1"/>
    </source>
</evidence>
<reference evidence="1 2" key="1">
    <citation type="submission" date="2024-09" db="EMBL/GenBank/DDBJ databases">
        <title>Novel species of the genus Pelomonas and Roseateles isolated from streams.</title>
        <authorList>
            <person name="Lu H."/>
        </authorList>
    </citation>
    <scope>NUCLEOTIDE SEQUENCE [LARGE SCALE GENOMIC DNA]</scope>
    <source>
        <strain evidence="1 2">BYS96W</strain>
    </source>
</reference>
<accession>A0ABW7G864</accession>
<protein>
    <recommendedName>
        <fullName evidence="3">Amidohydrolase</fullName>
    </recommendedName>
</protein>
<dbReference type="Proteomes" id="UP001606305">
    <property type="component" value="Unassembled WGS sequence"/>
</dbReference>
<dbReference type="RefSeq" id="WP_394488996.1">
    <property type="nucleotide sequence ID" value="NZ_JBIGIA010000011.1"/>
</dbReference>
<dbReference type="EMBL" id="JBIGIA010000011">
    <property type="protein sequence ID" value="MFG6458140.1"/>
    <property type="molecule type" value="Genomic_DNA"/>
</dbReference>
<name>A0ABW7G864_9BURK</name>
<keyword evidence="2" id="KW-1185">Reference proteome</keyword>
<evidence type="ECO:0008006" key="3">
    <source>
        <dbReference type="Google" id="ProtNLM"/>
    </source>
</evidence>
<comment type="caution">
    <text evidence="1">The sequence shown here is derived from an EMBL/GenBank/DDBJ whole genome shotgun (WGS) entry which is preliminary data.</text>
</comment>